<proteinExistence type="predicted"/>
<name>A0AAE1EUU8_PETCI</name>
<keyword evidence="1" id="KW-0472">Membrane</keyword>
<evidence type="ECO:0000313" key="2">
    <source>
        <dbReference type="EMBL" id="KAK3861856.1"/>
    </source>
</evidence>
<keyword evidence="3" id="KW-1185">Reference proteome</keyword>
<dbReference type="Proteomes" id="UP001286313">
    <property type="component" value="Unassembled WGS sequence"/>
</dbReference>
<evidence type="ECO:0000313" key="3">
    <source>
        <dbReference type="Proteomes" id="UP001286313"/>
    </source>
</evidence>
<keyword evidence="1" id="KW-1133">Transmembrane helix</keyword>
<protein>
    <submittedName>
        <fullName evidence="2">Uncharacterized protein</fullName>
    </submittedName>
</protein>
<keyword evidence="1" id="KW-0812">Transmembrane</keyword>
<evidence type="ECO:0000256" key="1">
    <source>
        <dbReference type="SAM" id="Phobius"/>
    </source>
</evidence>
<dbReference type="AlphaFoldDB" id="A0AAE1EUU8"/>
<reference evidence="2" key="1">
    <citation type="submission" date="2023-10" db="EMBL/GenBank/DDBJ databases">
        <title>Genome assemblies of two species of porcelain crab, Petrolisthes cinctipes and Petrolisthes manimaculis (Anomura: Porcellanidae).</title>
        <authorList>
            <person name="Angst P."/>
        </authorList>
    </citation>
    <scope>NUCLEOTIDE SEQUENCE</scope>
    <source>
        <strain evidence="2">PB745_01</strain>
        <tissue evidence="2">Gill</tissue>
    </source>
</reference>
<gene>
    <name evidence="2" type="ORF">Pcinc_032221</name>
</gene>
<dbReference type="EMBL" id="JAWQEG010004388">
    <property type="protein sequence ID" value="KAK3861856.1"/>
    <property type="molecule type" value="Genomic_DNA"/>
</dbReference>
<comment type="caution">
    <text evidence="2">The sequence shown here is derived from an EMBL/GenBank/DDBJ whole genome shotgun (WGS) entry which is preliminary data.</text>
</comment>
<organism evidence="2 3">
    <name type="scientific">Petrolisthes cinctipes</name>
    <name type="common">Flat porcelain crab</name>
    <dbReference type="NCBI Taxonomy" id="88211"/>
    <lineage>
        <taxon>Eukaryota</taxon>
        <taxon>Metazoa</taxon>
        <taxon>Ecdysozoa</taxon>
        <taxon>Arthropoda</taxon>
        <taxon>Crustacea</taxon>
        <taxon>Multicrustacea</taxon>
        <taxon>Malacostraca</taxon>
        <taxon>Eumalacostraca</taxon>
        <taxon>Eucarida</taxon>
        <taxon>Decapoda</taxon>
        <taxon>Pleocyemata</taxon>
        <taxon>Anomura</taxon>
        <taxon>Galatheoidea</taxon>
        <taxon>Porcellanidae</taxon>
        <taxon>Petrolisthes</taxon>
    </lineage>
</organism>
<feature type="transmembrane region" description="Helical" evidence="1">
    <location>
        <begin position="58"/>
        <end position="80"/>
    </location>
</feature>
<accession>A0AAE1EUU8</accession>
<sequence>MCALHRELPRWNYNGRGGGHPVLTRIYKGRRWSDRHQSCQRREQRNIYCTYYPCTMKILGTLVFLAVIVAAAMAIAVAVAEPGYRRRSYGYGGHHGGHHGYGGHGHGGHGSSYYRRGHGHGYGGYHHRPHYHTHSYSHYH</sequence>